<dbReference type="NCBIfam" id="TIGR03594">
    <property type="entry name" value="GTPase_EngA"/>
    <property type="match status" value="1"/>
</dbReference>
<accession>A0A0H5DS98</accession>
<dbReference type="RefSeq" id="WP_239414485.1">
    <property type="nucleotide sequence ID" value="NZ_CWGJ01000026.1"/>
</dbReference>
<dbReference type="Pfam" id="PF01926">
    <property type="entry name" value="MMR_HSR1"/>
    <property type="match status" value="1"/>
</dbReference>
<dbReference type="Gene3D" id="3.30.300.20">
    <property type="match status" value="1"/>
</dbReference>
<name>A0A0H5DS98_9BACT</name>
<dbReference type="Proteomes" id="UP000220251">
    <property type="component" value="Unassembled WGS sequence"/>
</dbReference>
<dbReference type="GO" id="GO:0043022">
    <property type="term" value="F:ribosome binding"/>
    <property type="evidence" value="ECO:0007669"/>
    <property type="project" value="TreeGrafter"/>
</dbReference>
<dbReference type="GO" id="GO:0005525">
    <property type="term" value="F:GTP binding"/>
    <property type="evidence" value="ECO:0007669"/>
    <property type="project" value="UniProtKB-KW"/>
</dbReference>
<dbReference type="PIRSF" id="PIRSF006485">
    <property type="entry name" value="GTP-binding_EngA"/>
    <property type="match status" value="1"/>
</dbReference>
<dbReference type="EMBL" id="CWGJ01000026">
    <property type="protein sequence ID" value="CRX39173.1"/>
    <property type="molecule type" value="Genomic_DNA"/>
</dbReference>
<dbReference type="InterPro" id="IPR016484">
    <property type="entry name" value="GTPase_Der"/>
</dbReference>
<keyword evidence="12" id="KW-1185">Reference proteome</keyword>
<dbReference type="InterPro" id="IPR032859">
    <property type="entry name" value="KH_dom-like"/>
</dbReference>
<dbReference type="InterPro" id="IPR031166">
    <property type="entry name" value="G_ENGA"/>
</dbReference>
<dbReference type="Pfam" id="PF14714">
    <property type="entry name" value="KH_dom-like"/>
    <property type="match status" value="1"/>
</dbReference>
<comment type="function">
    <text evidence="8">GTPase that plays an essential role in the late steps of ribosome biogenesis.</text>
</comment>
<proteinExistence type="inferred from homology"/>
<keyword evidence="5 8" id="KW-0547">Nucleotide-binding</keyword>
<evidence type="ECO:0000256" key="3">
    <source>
        <dbReference type="ARBA" id="ARBA00022517"/>
    </source>
</evidence>
<feature type="compositionally biased region" description="Polar residues" evidence="9">
    <location>
        <begin position="384"/>
        <end position="402"/>
    </location>
</feature>
<dbReference type="GO" id="GO:0042254">
    <property type="term" value="P:ribosome biogenesis"/>
    <property type="evidence" value="ECO:0007669"/>
    <property type="project" value="UniProtKB-KW"/>
</dbReference>
<evidence type="ECO:0000313" key="12">
    <source>
        <dbReference type="Proteomes" id="UP000220251"/>
    </source>
</evidence>
<dbReference type="Gene3D" id="3.40.50.300">
    <property type="entry name" value="P-loop containing nucleotide triphosphate hydrolases"/>
    <property type="match status" value="2"/>
</dbReference>
<gene>
    <name evidence="11" type="primary">der1</name>
    <name evidence="11" type="ORF">ELAC_1848</name>
</gene>
<dbReference type="FunFam" id="3.30.300.20:FF:000004">
    <property type="entry name" value="GTPase Der"/>
    <property type="match status" value="1"/>
</dbReference>
<dbReference type="PANTHER" id="PTHR43834:SF6">
    <property type="entry name" value="GTPASE DER"/>
    <property type="match status" value="1"/>
</dbReference>
<evidence type="ECO:0000256" key="6">
    <source>
        <dbReference type="ARBA" id="ARBA00023134"/>
    </source>
</evidence>
<evidence type="ECO:0000256" key="2">
    <source>
        <dbReference type="ARBA" id="ARBA00020953"/>
    </source>
</evidence>
<dbReference type="PANTHER" id="PTHR43834">
    <property type="entry name" value="GTPASE DER"/>
    <property type="match status" value="1"/>
</dbReference>
<evidence type="ECO:0000256" key="9">
    <source>
        <dbReference type="SAM" id="MobiDB-lite"/>
    </source>
</evidence>
<sequence length="429" mass="48743">MSKAPFNEEVKRQAKAAIVEADSLIMVVDGKIGATELDLELADLLLQTGKPVCLAVNKVDDPSQTFMLGDFYKLGISKVVAVSAAQNWQIAELLEAALAELPEEKAEECAEVNKPTLPVEIAIVGRPNVGKSSLINKIIKEDRMIVSPIPGTTRDSIDIPVVRNGREYLFIDTAGIRKKNKEHEVVDKFAFIRTKESIDRCSLALLLIDATEGMTFQEKRIANMIEEAGKGCIILINKWDLVKEVRMEHFRRNLEELVPFLRHCPMLFISAKSGRNLEQIFPLIEQVATQLNERISTHRLNTFLQKAMQLNHPPLITGKRLRIYYLTQVETAPPRFVLFVNYADLLTQSYKKYIFNQFRKEFGFQGVPLIIHIKDRLKQKGAQRLQNEVQASHPQHSVQDDSSGLELDDDFEAEDYDLDEELEQEDSNR</sequence>
<dbReference type="InterPro" id="IPR005225">
    <property type="entry name" value="Small_GTP-bd"/>
</dbReference>
<evidence type="ECO:0000256" key="4">
    <source>
        <dbReference type="ARBA" id="ARBA00022737"/>
    </source>
</evidence>
<dbReference type="NCBIfam" id="TIGR00231">
    <property type="entry name" value="small_GTP"/>
    <property type="match status" value="1"/>
</dbReference>
<evidence type="ECO:0000256" key="5">
    <source>
        <dbReference type="ARBA" id="ARBA00022741"/>
    </source>
</evidence>
<feature type="domain" description="EngA-type G" evidence="10">
    <location>
        <begin position="119"/>
        <end position="292"/>
    </location>
</feature>
<dbReference type="FunFam" id="3.40.50.300:FF:000040">
    <property type="entry name" value="GTPase Der"/>
    <property type="match status" value="1"/>
</dbReference>
<evidence type="ECO:0000256" key="8">
    <source>
        <dbReference type="RuleBase" id="RU004481"/>
    </source>
</evidence>
<dbReference type="InterPro" id="IPR000795">
    <property type="entry name" value="T_Tr_GTP-bd_dom"/>
</dbReference>
<protein>
    <recommendedName>
        <fullName evidence="2 8">GTPase Der</fullName>
    </recommendedName>
</protein>
<dbReference type="PROSITE" id="PS51712">
    <property type="entry name" value="G_ENGA"/>
    <property type="match status" value="1"/>
</dbReference>
<keyword evidence="6 8" id="KW-0342">GTP-binding</keyword>
<feature type="region of interest" description="Disordered" evidence="9">
    <location>
        <begin position="382"/>
        <end position="410"/>
    </location>
</feature>
<dbReference type="GO" id="GO:0003924">
    <property type="term" value="F:GTPase activity"/>
    <property type="evidence" value="ECO:0007669"/>
    <property type="project" value="InterPro"/>
</dbReference>
<dbReference type="AlphaFoldDB" id="A0A0H5DS98"/>
<dbReference type="InterPro" id="IPR015946">
    <property type="entry name" value="KH_dom-like_a/b"/>
</dbReference>
<dbReference type="InterPro" id="IPR006073">
    <property type="entry name" value="GTP-bd"/>
</dbReference>
<evidence type="ECO:0000256" key="1">
    <source>
        <dbReference type="ARBA" id="ARBA00008279"/>
    </source>
</evidence>
<evidence type="ECO:0000259" key="10">
    <source>
        <dbReference type="PROSITE" id="PS51712"/>
    </source>
</evidence>
<organism evidence="11 12">
    <name type="scientific">Estrella lausannensis</name>
    <dbReference type="NCBI Taxonomy" id="483423"/>
    <lineage>
        <taxon>Bacteria</taxon>
        <taxon>Pseudomonadati</taxon>
        <taxon>Chlamydiota</taxon>
        <taxon>Chlamydiia</taxon>
        <taxon>Parachlamydiales</taxon>
        <taxon>Candidatus Criblamydiaceae</taxon>
        <taxon>Estrella</taxon>
    </lineage>
</organism>
<reference evidence="12" key="1">
    <citation type="submission" date="2015-06" db="EMBL/GenBank/DDBJ databases">
        <authorList>
            <person name="Bertelli C."/>
        </authorList>
    </citation>
    <scope>NUCLEOTIDE SEQUENCE [LARGE SCALE GENOMIC DNA]</scope>
    <source>
        <strain evidence="12">CRIB-30</strain>
    </source>
</reference>
<dbReference type="SUPFAM" id="SSF52540">
    <property type="entry name" value="P-loop containing nucleoside triphosphate hydrolases"/>
    <property type="match status" value="2"/>
</dbReference>
<evidence type="ECO:0000256" key="7">
    <source>
        <dbReference type="PROSITE-ProRule" id="PRU01049"/>
    </source>
</evidence>
<evidence type="ECO:0000313" key="11">
    <source>
        <dbReference type="EMBL" id="CRX39173.1"/>
    </source>
</evidence>
<comment type="similarity">
    <text evidence="1 7 8">Belongs to the TRAFAC class TrmE-Era-EngA-EngB-Septin-like GTPase superfamily. EngA (Der) GTPase family.</text>
</comment>
<dbReference type="InterPro" id="IPR027417">
    <property type="entry name" value="P-loop_NTPase"/>
</dbReference>
<keyword evidence="3" id="KW-0690">Ribosome biogenesis</keyword>
<keyword evidence="4 8" id="KW-0677">Repeat</keyword>
<dbReference type="CDD" id="cd01895">
    <property type="entry name" value="EngA2"/>
    <property type="match status" value="1"/>
</dbReference>
<dbReference type="Pfam" id="PF00009">
    <property type="entry name" value="GTP_EFTU"/>
    <property type="match status" value="1"/>
</dbReference>